<dbReference type="PANTHER" id="PTHR43495:SF1">
    <property type="entry name" value="L-ASPARAGINE PERMEASE"/>
    <property type="match status" value="1"/>
</dbReference>
<protein>
    <recommendedName>
        <fullName evidence="11">Amino acid permease/ SLC12A domain-containing protein</fullName>
    </recommendedName>
</protein>
<comment type="similarity">
    <text evidence="2">Belongs to the amino acid-polyamine-organocation (APC) superfamily. Amino acid transporter (AAT) (TC 2.A.3.1) family.</text>
</comment>
<evidence type="ECO:0000256" key="4">
    <source>
        <dbReference type="ARBA" id="ARBA00022475"/>
    </source>
</evidence>
<keyword evidence="8 10" id="KW-0472">Membrane</keyword>
<evidence type="ECO:0000313" key="12">
    <source>
        <dbReference type="EMBL" id="EQM86797.1"/>
    </source>
</evidence>
<dbReference type="FunFam" id="1.20.1740.10:FF:000001">
    <property type="entry name" value="Amino acid permease"/>
    <property type="match status" value="1"/>
</dbReference>
<feature type="transmembrane region" description="Helical" evidence="10">
    <location>
        <begin position="125"/>
        <end position="152"/>
    </location>
</feature>
<evidence type="ECO:0000256" key="2">
    <source>
        <dbReference type="ARBA" id="ARBA00008583"/>
    </source>
</evidence>
<feature type="transmembrane region" description="Helical" evidence="10">
    <location>
        <begin position="237"/>
        <end position="258"/>
    </location>
</feature>
<dbReference type="GO" id="GO:0006865">
    <property type="term" value="P:amino acid transport"/>
    <property type="evidence" value="ECO:0007669"/>
    <property type="project" value="UniProtKB-KW"/>
</dbReference>
<proteinExistence type="inferred from homology"/>
<feature type="transmembrane region" description="Helical" evidence="10">
    <location>
        <begin position="197"/>
        <end position="217"/>
    </location>
</feature>
<feature type="transmembrane region" description="Helical" evidence="10">
    <location>
        <begin position="471"/>
        <end position="491"/>
    </location>
</feature>
<keyword evidence="5 10" id="KW-0812">Transmembrane</keyword>
<evidence type="ECO:0000256" key="8">
    <source>
        <dbReference type="ARBA" id="ARBA00023136"/>
    </source>
</evidence>
<dbReference type="PIRSF" id="PIRSF006060">
    <property type="entry name" value="AA_transporter"/>
    <property type="match status" value="1"/>
</dbReference>
<keyword evidence="3" id="KW-0813">Transport</keyword>
<sequence>MPHASDDAAEKPGARDRAPDLENDRERLGDVSTSVQDFAHEQTGYHTSLKARHLQMIAIGGAIGTGLFMGAGGRLHTAGPLLAVSYLICGVFAFFILRALGELVLHRPSSGSFISYAREFYGEKLAFAAGWLYLLNWGMVAIVDSTAVALYVHYWSAFDVVPQWLLALVALVVVVGLNLVSVRLFGEMEFWFSIIKVAALVAFLLIGIVVLAAGWETDQGPTGLQMLSENGGFSPEGVLPAVIVMQGVVFAYASIELIGTAAGETENPAKLVPRAVNSVILRIGVFYVGSVLLLALLLPYTVYRAGESPFVTFFTHISGPEIGAIAGSAMNFVVITAAISGLNAGLYSTGRVFHSLAASGAAPKVAGLMSRRGVPVAGILFTAGFALIGVLLNLAVPDDAFEIVLNMSALGIIAAWATIILCQLRLRSWALQGRIVRPSFRLFGAPFTSYLTLAFLASVIVLMAFDYPTGTWTVGTLIVIVPALIGGWFLARRRISEVQALRRGANFTPEPTETSDSA</sequence>
<keyword evidence="7 10" id="KW-1133">Transmembrane helix</keyword>
<dbReference type="Pfam" id="PF00324">
    <property type="entry name" value="AA_permease"/>
    <property type="match status" value="1"/>
</dbReference>
<feature type="region of interest" description="Disordered" evidence="9">
    <location>
        <begin position="1"/>
        <end position="25"/>
    </location>
</feature>
<feature type="transmembrane region" description="Helical" evidence="10">
    <location>
        <begin position="279"/>
        <end position="302"/>
    </location>
</feature>
<evidence type="ECO:0000256" key="6">
    <source>
        <dbReference type="ARBA" id="ARBA00022970"/>
    </source>
</evidence>
<feature type="transmembrane region" description="Helical" evidence="10">
    <location>
        <begin position="81"/>
        <end position="105"/>
    </location>
</feature>
<dbReference type="GO" id="GO:0005886">
    <property type="term" value="C:plasma membrane"/>
    <property type="evidence" value="ECO:0007669"/>
    <property type="project" value="UniProtKB-SubCell"/>
</dbReference>
<dbReference type="PATRIC" id="fig|1333857.3.peg.125"/>
<evidence type="ECO:0000256" key="3">
    <source>
        <dbReference type="ARBA" id="ARBA00022448"/>
    </source>
</evidence>
<reference evidence="12 13" key="1">
    <citation type="journal article" date="2013" name="Genome Announc.">
        <title>Whole-genome sequences of five oyster-associated bacteria show potential for crude oil hydrocarbon degradation.</title>
        <authorList>
            <person name="Chauhan A."/>
            <person name="Green S."/>
            <person name="Pathak A."/>
            <person name="Thomas J."/>
            <person name="Venkatramanan R."/>
        </authorList>
    </citation>
    <scope>NUCLEOTIDE SEQUENCE [LARGE SCALE GENOMIC DNA]</scope>
    <source>
        <strain evidence="12 13">MF109</strain>
    </source>
</reference>
<evidence type="ECO:0000313" key="13">
    <source>
        <dbReference type="Proteomes" id="UP000016033"/>
    </source>
</evidence>
<evidence type="ECO:0000256" key="10">
    <source>
        <dbReference type="SAM" id="Phobius"/>
    </source>
</evidence>
<dbReference type="GO" id="GO:0055085">
    <property type="term" value="P:transmembrane transport"/>
    <property type="evidence" value="ECO:0007669"/>
    <property type="project" value="InterPro"/>
</dbReference>
<evidence type="ECO:0000256" key="7">
    <source>
        <dbReference type="ARBA" id="ARBA00022989"/>
    </source>
</evidence>
<feature type="transmembrane region" description="Helical" evidence="10">
    <location>
        <begin position="164"/>
        <end position="185"/>
    </location>
</feature>
<dbReference type="PROSITE" id="PS00218">
    <property type="entry name" value="AMINO_ACID_PERMEASE_1"/>
    <property type="match status" value="1"/>
</dbReference>
<dbReference type="AlphaFoldDB" id="T5L458"/>
<feature type="domain" description="Amino acid permease/ SLC12A" evidence="11">
    <location>
        <begin position="53"/>
        <end position="488"/>
    </location>
</feature>
<dbReference type="InterPro" id="IPR004840">
    <property type="entry name" value="Amino_acid_permease_CS"/>
</dbReference>
<comment type="caution">
    <text evidence="12">The sequence shown here is derived from an EMBL/GenBank/DDBJ whole genome shotgun (WGS) entry which is preliminary data.</text>
</comment>
<accession>T5L458</accession>
<feature type="transmembrane region" description="Helical" evidence="10">
    <location>
        <begin position="374"/>
        <end position="397"/>
    </location>
</feature>
<feature type="transmembrane region" description="Helical" evidence="10">
    <location>
        <begin position="322"/>
        <end position="346"/>
    </location>
</feature>
<evidence type="ECO:0000256" key="1">
    <source>
        <dbReference type="ARBA" id="ARBA00004651"/>
    </source>
</evidence>
<dbReference type="Proteomes" id="UP000016033">
    <property type="component" value="Unassembled WGS sequence"/>
</dbReference>
<dbReference type="InterPro" id="IPR004841">
    <property type="entry name" value="AA-permease/SLC12A_dom"/>
</dbReference>
<evidence type="ECO:0000256" key="9">
    <source>
        <dbReference type="SAM" id="MobiDB-lite"/>
    </source>
</evidence>
<dbReference type="Gene3D" id="1.20.1740.10">
    <property type="entry name" value="Amino acid/polyamine transporter I"/>
    <property type="match status" value="1"/>
</dbReference>
<dbReference type="RefSeq" id="WP_021198118.1">
    <property type="nucleotide sequence ID" value="NZ_ATAO01000002.1"/>
</dbReference>
<feature type="transmembrane region" description="Helical" evidence="10">
    <location>
        <begin position="56"/>
        <end position="75"/>
    </location>
</feature>
<gene>
    <name evidence="12" type="ORF">L687_09535</name>
</gene>
<keyword evidence="4" id="KW-1003">Cell membrane</keyword>
<keyword evidence="6" id="KW-0029">Amino-acid transport</keyword>
<dbReference type="EMBL" id="ATAO01000002">
    <property type="protein sequence ID" value="EQM86797.1"/>
    <property type="molecule type" value="Genomic_DNA"/>
</dbReference>
<evidence type="ECO:0000256" key="5">
    <source>
        <dbReference type="ARBA" id="ARBA00022692"/>
    </source>
</evidence>
<name>T5L458_MICMQ</name>
<evidence type="ECO:0000259" key="11">
    <source>
        <dbReference type="Pfam" id="PF00324"/>
    </source>
</evidence>
<comment type="subcellular location">
    <subcellularLocation>
        <location evidence="1">Cell membrane</location>
        <topology evidence="1">Multi-pass membrane protein</topology>
    </subcellularLocation>
</comment>
<feature type="transmembrane region" description="Helical" evidence="10">
    <location>
        <begin position="403"/>
        <end position="422"/>
    </location>
</feature>
<feature type="transmembrane region" description="Helical" evidence="10">
    <location>
        <begin position="442"/>
        <end position="465"/>
    </location>
</feature>
<dbReference type="PANTHER" id="PTHR43495">
    <property type="entry name" value="GABA PERMEASE"/>
    <property type="match status" value="1"/>
</dbReference>
<organism evidence="12 13">
    <name type="scientific">Microbacterium maritypicum MF109</name>
    <dbReference type="NCBI Taxonomy" id="1333857"/>
    <lineage>
        <taxon>Bacteria</taxon>
        <taxon>Bacillati</taxon>
        <taxon>Actinomycetota</taxon>
        <taxon>Actinomycetes</taxon>
        <taxon>Micrococcales</taxon>
        <taxon>Microbacteriaceae</taxon>
        <taxon>Microbacterium</taxon>
    </lineage>
</organism>